<reference evidence="1 2" key="1">
    <citation type="submission" date="2017-10" db="EMBL/GenBank/DDBJ databases">
        <title>Sequencing the genomes of 1000 actinobacteria strains.</title>
        <authorList>
            <person name="Klenk H.-P."/>
        </authorList>
    </citation>
    <scope>NUCLEOTIDE SEQUENCE [LARGE SCALE GENOMIC DNA]</scope>
    <source>
        <strain evidence="1 2">DSM 15597</strain>
    </source>
</reference>
<gene>
    <name evidence="1" type="ORF">ATK74_1243</name>
</gene>
<proteinExistence type="predicted"/>
<evidence type="ECO:0000313" key="2">
    <source>
        <dbReference type="Proteomes" id="UP000226079"/>
    </source>
</evidence>
<dbReference type="AlphaFoldDB" id="A0A2A9CR75"/>
<dbReference type="EMBL" id="PDJC01000001">
    <property type="protein sequence ID" value="PFG16691.1"/>
    <property type="molecule type" value="Genomic_DNA"/>
</dbReference>
<evidence type="ECO:0000313" key="1">
    <source>
        <dbReference type="EMBL" id="PFG16691.1"/>
    </source>
</evidence>
<keyword evidence="2" id="KW-1185">Reference proteome</keyword>
<accession>A0A2A9CR75</accession>
<protein>
    <submittedName>
        <fullName evidence="1">Uncharacterized protein</fullName>
    </submittedName>
</protein>
<name>A0A2A9CR75_9ACTN</name>
<sequence>MYPLVKELAADGVPVVGRVPGAEARPPAHHRWLTHPIGSRELDQAYLANAVFDAHRDDPEFGYRPG</sequence>
<organism evidence="1 2">
    <name type="scientific">Propionicimonas paludicola</name>
    <dbReference type="NCBI Taxonomy" id="185243"/>
    <lineage>
        <taxon>Bacteria</taxon>
        <taxon>Bacillati</taxon>
        <taxon>Actinomycetota</taxon>
        <taxon>Actinomycetes</taxon>
        <taxon>Propionibacteriales</taxon>
        <taxon>Nocardioidaceae</taxon>
        <taxon>Propionicimonas</taxon>
    </lineage>
</organism>
<comment type="caution">
    <text evidence="1">The sequence shown here is derived from an EMBL/GenBank/DDBJ whole genome shotgun (WGS) entry which is preliminary data.</text>
</comment>
<dbReference type="Proteomes" id="UP000226079">
    <property type="component" value="Unassembled WGS sequence"/>
</dbReference>